<dbReference type="Proteomes" id="UP001054889">
    <property type="component" value="Unassembled WGS sequence"/>
</dbReference>
<keyword evidence="2" id="KW-1185">Reference proteome</keyword>
<dbReference type="EMBL" id="BQKI01000090">
    <property type="protein sequence ID" value="GJN36726.1"/>
    <property type="molecule type" value="Genomic_DNA"/>
</dbReference>
<gene>
    <name evidence="1" type="primary">gb25616</name>
    <name evidence="1" type="ORF">PR202_gb25616</name>
</gene>
<reference evidence="1" key="1">
    <citation type="journal article" date="2018" name="DNA Res.">
        <title>Multiple hybrid de novo genome assembly of finger millet, an orphan allotetraploid crop.</title>
        <authorList>
            <person name="Hatakeyama M."/>
            <person name="Aluri S."/>
            <person name="Balachadran M.T."/>
            <person name="Sivarajan S.R."/>
            <person name="Patrignani A."/>
            <person name="Gruter S."/>
            <person name="Poveda L."/>
            <person name="Shimizu-Inatsugi R."/>
            <person name="Baeten J."/>
            <person name="Francoijs K.J."/>
            <person name="Nataraja K.N."/>
            <person name="Reddy Y.A.N."/>
            <person name="Phadnis S."/>
            <person name="Ravikumar R.L."/>
            <person name="Schlapbach R."/>
            <person name="Sreeman S.M."/>
            <person name="Shimizu K.K."/>
        </authorList>
    </citation>
    <scope>NUCLEOTIDE SEQUENCE</scope>
</reference>
<name>A0AAV5FPQ2_ELECO</name>
<proteinExistence type="predicted"/>
<dbReference type="SUPFAM" id="SSF50494">
    <property type="entry name" value="Trypsin-like serine proteases"/>
    <property type="match status" value="1"/>
</dbReference>
<reference evidence="1" key="2">
    <citation type="submission" date="2021-12" db="EMBL/GenBank/DDBJ databases">
        <title>Resequencing data analysis of finger millet.</title>
        <authorList>
            <person name="Hatakeyama M."/>
            <person name="Aluri S."/>
            <person name="Balachadran M.T."/>
            <person name="Sivarajan S.R."/>
            <person name="Poveda L."/>
            <person name="Shimizu-Inatsugi R."/>
            <person name="Schlapbach R."/>
            <person name="Sreeman S.M."/>
            <person name="Shimizu K.K."/>
        </authorList>
    </citation>
    <scope>NUCLEOTIDE SEQUENCE</scope>
</reference>
<dbReference type="PANTHER" id="PTHR18868:SF45">
    <property type="entry name" value="OS03G0109900 PROTEIN"/>
    <property type="match status" value="1"/>
</dbReference>
<dbReference type="InterPro" id="IPR009003">
    <property type="entry name" value="Peptidase_S1_PA"/>
</dbReference>
<evidence type="ECO:0000313" key="1">
    <source>
        <dbReference type="EMBL" id="GJN36726.1"/>
    </source>
</evidence>
<dbReference type="Pfam" id="PF13365">
    <property type="entry name" value="Trypsin_2"/>
    <property type="match status" value="1"/>
</dbReference>
<dbReference type="PANTHER" id="PTHR18868">
    <property type="entry name" value="OS07G0665300 PROTEIN-RELATED"/>
    <property type="match status" value="1"/>
</dbReference>
<sequence length="292" mass="32734">MILVHTFEETFGDIYGEGVWRKFSKKASNINRNVVALASFNGDKRFFACSGFFIEWNGSTIILTSASLVRNSGDEDKIAENLRIEVLINSQCREGTLQNCSLHYNVALVSVKDYPAPCPANTLLRWDKSFKVAAVGRCFKSGALMATSGNLVSWTGTLDCNFLARSTCKITKAGIGGPLVSFDGDVIGMNFYDKRIGTPFLLLGDIYKILASFETKGKPGEVGNDSDPLGVPFWKMDRDDKTKLNRWPVPMPHWRNPDYVDEDKSDDEFNFELKSGRTRTYGYFMGKKNMLF</sequence>
<dbReference type="InterPro" id="IPR043504">
    <property type="entry name" value="Peptidase_S1_PA_chymotrypsin"/>
</dbReference>
<dbReference type="Gene3D" id="2.40.10.10">
    <property type="entry name" value="Trypsin-like serine proteases"/>
    <property type="match status" value="2"/>
</dbReference>
<evidence type="ECO:0000313" key="2">
    <source>
        <dbReference type="Proteomes" id="UP001054889"/>
    </source>
</evidence>
<accession>A0AAV5FPQ2</accession>
<protein>
    <submittedName>
        <fullName evidence="1">Uncharacterized protein</fullName>
    </submittedName>
</protein>
<dbReference type="AlphaFoldDB" id="A0AAV5FPQ2"/>
<organism evidence="1 2">
    <name type="scientific">Eleusine coracana subsp. coracana</name>
    <dbReference type="NCBI Taxonomy" id="191504"/>
    <lineage>
        <taxon>Eukaryota</taxon>
        <taxon>Viridiplantae</taxon>
        <taxon>Streptophyta</taxon>
        <taxon>Embryophyta</taxon>
        <taxon>Tracheophyta</taxon>
        <taxon>Spermatophyta</taxon>
        <taxon>Magnoliopsida</taxon>
        <taxon>Liliopsida</taxon>
        <taxon>Poales</taxon>
        <taxon>Poaceae</taxon>
        <taxon>PACMAD clade</taxon>
        <taxon>Chloridoideae</taxon>
        <taxon>Cynodonteae</taxon>
        <taxon>Eleusininae</taxon>
        <taxon>Eleusine</taxon>
    </lineage>
</organism>
<comment type="caution">
    <text evidence="1">The sequence shown here is derived from an EMBL/GenBank/DDBJ whole genome shotgun (WGS) entry which is preliminary data.</text>
</comment>